<evidence type="ECO:0000259" key="5">
    <source>
        <dbReference type="PROSITE" id="PS50835"/>
    </source>
</evidence>
<dbReference type="OrthoDB" id="6159398at2759"/>
<keyword evidence="7" id="KW-1185">Reference proteome</keyword>
<keyword evidence="1" id="KW-0732">Signal</keyword>
<dbReference type="InterPro" id="IPR013783">
    <property type="entry name" value="Ig-like_fold"/>
</dbReference>
<evidence type="ECO:0000256" key="4">
    <source>
        <dbReference type="ARBA" id="ARBA00023319"/>
    </source>
</evidence>
<dbReference type="InterPro" id="IPR003599">
    <property type="entry name" value="Ig_sub"/>
</dbReference>
<keyword evidence="4" id="KW-0393">Immunoglobulin domain</keyword>
<dbReference type="AlphaFoldDB" id="A0A9Q1I7I8"/>
<dbReference type="InterPro" id="IPR036179">
    <property type="entry name" value="Ig-like_dom_sf"/>
</dbReference>
<dbReference type="SMART" id="SM00409">
    <property type="entry name" value="IG"/>
    <property type="match status" value="3"/>
</dbReference>
<dbReference type="PANTHER" id="PTHR44337:SF20">
    <property type="entry name" value="CARCINOEMBRYONIC ANTIGEN-RELATED CELL ADHESION MOLECULE 5-RELATED"/>
    <property type="match status" value="1"/>
</dbReference>
<dbReference type="SUPFAM" id="SSF48726">
    <property type="entry name" value="Immunoglobulin"/>
    <property type="match status" value="3"/>
</dbReference>
<feature type="domain" description="Ig-like" evidence="5">
    <location>
        <begin position="108"/>
        <end position="199"/>
    </location>
</feature>
<dbReference type="SMART" id="SM00408">
    <property type="entry name" value="IGc2"/>
    <property type="match status" value="2"/>
</dbReference>
<dbReference type="PROSITE" id="PS50835">
    <property type="entry name" value="IG_LIKE"/>
    <property type="match status" value="2"/>
</dbReference>
<dbReference type="Proteomes" id="UP001152803">
    <property type="component" value="Unassembled WGS sequence"/>
</dbReference>
<reference evidence="6" key="1">
    <citation type="journal article" date="2023" name="Science">
        <title>Genome structures resolve the early diversification of teleost fishes.</title>
        <authorList>
            <person name="Parey E."/>
            <person name="Louis A."/>
            <person name="Montfort J."/>
            <person name="Bouchez O."/>
            <person name="Roques C."/>
            <person name="Iampietro C."/>
            <person name="Lluch J."/>
            <person name="Castinel A."/>
            <person name="Donnadieu C."/>
            <person name="Desvignes T."/>
            <person name="Floi Bucao C."/>
            <person name="Jouanno E."/>
            <person name="Wen M."/>
            <person name="Mejri S."/>
            <person name="Dirks R."/>
            <person name="Jansen H."/>
            <person name="Henkel C."/>
            <person name="Chen W.J."/>
            <person name="Zahm M."/>
            <person name="Cabau C."/>
            <person name="Klopp C."/>
            <person name="Thompson A.W."/>
            <person name="Robinson-Rechavi M."/>
            <person name="Braasch I."/>
            <person name="Lecointre G."/>
            <person name="Bobe J."/>
            <person name="Postlethwait J.H."/>
            <person name="Berthelot C."/>
            <person name="Roest Crollius H."/>
            <person name="Guiguen Y."/>
        </authorList>
    </citation>
    <scope>NUCLEOTIDE SEQUENCE</scope>
    <source>
        <strain evidence="6">Concon-B</strain>
    </source>
</reference>
<dbReference type="EMBL" id="JAFJMO010000001">
    <property type="protein sequence ID" value="KAJ8287729.1"/>
    <property type="molecule type" value="Genomic_DNA"/>
</dbReference>
<evidence type="ECO:0000256" key="1">
    <source>
        <dbReference type="ARBA" id="ARBA00022729"/>
    </source>
</evidence>
<dbReference type="Pfam" id="PF13895">
    <property type="entry name" value="Ig_2"/>
    <property type="match status" value="1"/>
</dbReference>
<evidence type="ECO:0000256" key="2">
    <source>
        <dbReference type="ARBA" id="ARBA00023157"/>
    </source>
</evidence>
<protein>
    <recommendedName>
        <fullName evidence="5">Ig-like domain-containing protein</fullName>
    </recommendedName>
</protein>
<dbReference type="PANTHER" id="PTHR44337">
    <property type="entry name" value="CARCINOEMBRYONIC ANTIGEN-RELATED CELL ADHESION MOLECULE 8"/>
    <property type="match status" value="1"/>
</dbReference>
<dbReference type="InterPro" id="IPR003598">
    <property type="entry name" value="Ig_sub2"/>
</dbReference>
<dbReference type="InterPro" id="IPR052598">
    <property type="entry name" value="IgSF_CEA-related"/>
</dbReference>
<evidence type="ECO:0000313" key="6">
    <source>
        <dbReference type="EMBL" id="KAJ8287729.1"/>
    </source>
</evidence>
<proteinExistence type="predicted"/>
<keyword evidence="2" id="KW-1015">Disulfide bond</keyword>
<feature type="domain" description="Ig-like" evidence="5">
    <location>
        <begin position="202"/>
        <end position="286"/>
    </location>
</feature>
<name>A0A9Q1I7I8_CONCO</name>
<evidence type="ECO:0000313" key="7">
    <source>
        <dbReference type="Proteomes" id="UP001152803"/>
    </source>
</evidence>
<accession>A0A9Q1I7I8</accession>
<comment type="caution">
    <text evidence="6">The sequence shown here is derived from an EMBL/GenBank/DDBJ whole genome shotgun (WGS) entry which is preliminary data.</text>
</comment>
<gene>
    <name evidence="6" type="ORF">COCON_G00003880</name>
</gene>
<dbReference type="Gene3D" id="2.60.40.10">
    <property type="entry name" value="Immunoglobulins"/>
    <property type="match status" value="3"/>
</dbReference>
<organism evidence="6 7">
    <name type="scientific">Conger conger</name>
    <name type="common">Conger eel</name>
    <name type="synonym">Muraena conger</name>
    <dbReference type="NCBI Taxonomy" id="82655"/>
    <lineage>
        <taxon>Eukaryota</taxon>
        <taxon>Metazoa</taxon>
        <taxon>Chordata</taxon>
        <taxon>Craniata</taxon>
        <taxon>Vertebrata</taxon>
        <taxon>Euteleostomi</taxon>
        <taxon>Actinopterygii</taxon>
        <taxon>Neopterygii</taxon>
        <taxon>Teleostei</taxon>
        <taxon>Anguilliformes</taxon>
        <taxon>Congridae</taxon>
        <taxon>Conger</taxon>
    </lineage>
</organism>
<sequence>MNGTNEGLYGVVSTDIRPSINPAPVGENVTFHISPLMQLKSGVWSFGSKTLVVWIGLEEQAADSRASVNTTTGVLTLRSVTVGDSGLYKLQSLDPQFLAEASLTVLEPVSNVTVSVSISDPVEFNDTVTLTCSASGSSLYFQWRNVSSDITGSENVELKDDNRTLVIPNILRFDRGPFYCAVFNGISNASSTPQYLKISYGPDGMQFMINGSQKDPIPAGSNLTLSCSAQSSPPAQFQWSLNGKLLNRTSPELELKNVQENHSGNYTCWAHNRITRRYSSLTEAITIKSHSQLLQPTILAVTFLSFLLSVVLQ</sequence>
<dbReference type="InterPro" id="IPR007110">
    <property type="entry name" value="Ig-like_dom"/>
</dbReference>
<keyword evidence="3" id="KW-0325">Glycoprotein</keyword>
<evidence type="ECO:0000256" key="3">
    <source>
        <dbReference type="ARBA" id="ARBA00023180"/>
    </source>
</evidence>